<evidence type="ECO:0000313" key="2">
    <source>
        <dbReference type="Proteomes" id="UP001234178"/>
    </source>
</evidence>
<organism evidence="1 2">
    <name type="scientific">Daphnia magna</name>
    <dbReference type="NCBI Taxonomy" id="35525"/>
    <lineage>
        <taxon>Eukaryota</taxon>
        <taxon>Metazoa</taxon>
        <taxon>Ecdysozoa</taxon>
        <taxon>Arthropoda</taxon>
        <taxon>Crustacea</taxon>
        <taxon>Branchiopoda</taxon>
        <taxon>Diplostraca</taxon>
        <taxon>Cladocera</taxon>
        <taxon>Anomopoda</taxon>
        <taxon>Daphniidae</taxon>
        <taxon>Daphnia</taxon>
    </lineage>
</organism>
<protein>
    <submittedName>
        <fullName evidence="1">Uncharacterized protein</fullName>
    </submittedName>
</protein>
<proteinExistence type="predicted"/>
<accession>A0ABR0B263</accession>
<evidence type="ECO:0000313" key="1">
    <source>
        <dbReference type="EMBL" id="KAK4035788.1"/>
    </source>
</evidence>
<comment type="caution">
    <text evidence="1">The sequence shown here is derived from an EMBL/GenBank/DDBJ whole genome shotgun (WGS) entry which is preliminary data.</text>
</comment>
<sequence>MTHCWRISQLFCKEEIGLLIAVAERFLDVVRDVGFQVNYDVLSALTLRQMRKDGTLDTTFRRFLVGCLSLHRRMWYHYRGRRF</sequence>
<keyword evidence="2" id="KW-1185">Reference proteome</keyword>
<gene>
    <name evidence="1" type="ORF">OUZ56_027871</name>
</gene>
<dbReference type="EMBL" id="JAOYFB010000040">
    <property type="protein sequence ID" value="KAK4035788.1"/>
    <property type="molecule type" value="Genomic_DNA"/>
</dbReference>
<dbReference type="Proteomes" id="UP001234178">
    <property type="component" value="Unassembled WGS sequence"/>
</dbReference>
<name>A0ABR0B263_9CRUS</name>
<reference evidence="1 2" key="1">
    <citation type="journal article" date="2023" name="Nucleic Acids Res.">
        <title>The hologenome of Daphnia magna reveals possible DNA methylation and microbiome-mediated evolution of the host genome.</title>
        <authorList>
            <person name="Chaturvedi A."/>
            <person name="Li X."/>
            <person name="Dhandapani V."/>
            <person name="Marshall H."/>
            <person name="Kissane S."/>
            <person name="Cuenca-Cambronero M."/>
            <person name="Asole G."/>
            <person name="Calvet F."/>
            <person name="Ruiz-Romero M."/>
            <person name="Marangio P."/>
            <person name="Guigo R."/>
            <person name="Rago D."/>
            <person name="Mirbahai L."/>
            <person name="Eastwood N."/>
            <person name="Colbourne J.K."/>
            <person name="Zhou J."/>
            <person name="Mallon E."/>
            <person name="Orsini L."/>
        </authorList>
    </citation>
    <scope>NUCLEOTIDE SEQUENCE [LARGE SCALE GENOMIC DNA]</scope>
    <source>
        <strain evidence="1">LRV0_1</strain>
    </source>
</reference>